<reference evidence="2" key="1">
    <citation type="submission" date="2019-02" db="EMBL/GenBank/DDBJ databases">
        <authorList>
            <person name="Gruber-Vodicka R. H."/>
            <person name="Seah K. B. B."/>
        </authorList>
    </citation>
    <scope>NUCLEOTIDE SEQUENCE</scope>
    <source>
        <strain evidence="2">BECK_BZ123</strain>
    </source>
</reference>
<dbReference type="Gene3D" id="3.40.50.300">
    <property type="entry name" value="P-loop containing nucleotide triphosphate hydrolases"/>
    <property type="match status" value="1"/>
</dbReference>
<dbReference type="Pfam" id="PF13175">
    <property type="entry name" value="AAA_15"/>
    <property type="match status" value="1"/>
</dbReference>
<evidence type="ECO:0000259" key="1">
    <source>
        <dbReference type="Pfam" id="PF13175"/>
    </source>
</evidence>
<dbReference type="InterPro" id="IPR051396">
    <property type="entry name" value="Bact_Antivir_Def_Nuclease"/>
</dbReference>
<proteinExistence type="predicted"/>
<dbReference type="SUPFAM" id="SSF52540">
    <property type="entry name" value="P-loop containing nucleoside triphosphate hydrolases"/>
    <property type="match status" value="1"/>
</dbReference>
<protein>
    <submittedName>
        <fullName evidence="2">AAA ATPase domain-containing protein</fullName>
    </submittedName>
</protein>
<evidence type="ECO:0000313" key="2">
    <source>
        <dbReference type="EMBL" id="VFK38048.1"/>
    </source>
</evidence>
<dbReference type="InterPro" id="IPR041685">
    <property type="entry name" value="AAA_GajA/Old/RecF-like"/>
</dbReference>
<accession>A0A450Y940</accession>
<dbReference type="InterPro" id="IPR027417">
    <property type="entry name" value="P-loop_NTPase"/>
</dbReference>
<sequence length="523" mass="58629">MLVKLRIVAAPDCSIVRAGFTGIVPTPLFRERGNYPTGIRRMKIQIDNFGPIHRFECDLNKDLHLILGTNNIGKSYAITVVYLLLKSFIEAGEEFDPVDARGARGEIDALVDYFFERESGKKTDVEATSTARATAWLEREFLPRFQGHLEGTYGFMDAVVNRFSGGKPSIKLTSLPVFEIRIGTDGNRFEIKLETGAALESVLFQDKRFKEILTEDSEQLTTLLAGLGFNIGEREKSEIELSFASSFLYRFIFSQVLGKVHAIHYLPASRSGLHAVLPSFGQIFAELAKSRSFLQSRIELPGIAVPLSDYFLELSQVDPNEKREKDDPIQRIAEDIENDILGGRVEFDKKARKLFYTLGDTGLRLDMDATSSMVSELSPIVSFLRHVVSKPPRLAKEWQEGVSPKHLLFIEEPEAHLHPENQVRLMAAFAALANAGVKVMLTTHSDFLFNKLNNLILEKRIDTAAVSAMLFKQTDEGGDAVPLAMDDLGIEDENFIDATEWLYDEKVDLIDRMNRDGDDGDAE</sequence>
<organism evidence="2">
    <name type="scientific">Candidatus Kentrum sp. TC</name>
    <dbReference type="NCBI Taxonomy" id="2126339"/>
    <lineage>
        <taxon>Bacteria</taxon>
        <taxon>Pseudomonadati</taxon>
        <taxon>Pseudomonadota</taxon>
        <taxon>Gammaproteobacteria</taxon>
        <taxon>Candidatus Kentrum</taxon>
    </lineage>
</organism>
<dbReference type="PANTHER" id="PTHR43581">
    <property type="entry name" value="ATP/GTP PHOSPHATASE"/>
    <property type="match status" value="1"/>
</dbReference>
<dbReference type="PANTHER" id="PTHR43581:SF2">
    <property type="entry name" value="EXCINUCLEASE ATPASE SUBUNIT"/>
    <property type="match status" value="1"/>
</dbReference>
<feature type="domain" description="Endonuclease GajA/Old nuclease/RecF-like AAA" evidence="1">
    <location>
        <begin position="320"/>
        <end position="448"/>
    </location>
</feature>
<dbReference type="EMBL" id="CAADFS010000003">
    <property type="protein sequence ID" value="VFK38048.1"/>
    <property type="molecule type" value="Genomic_DNA"/>
</dbReference>
<name>A0A450Y940_9GAMM</name>
<gene>
    <name evidence="2" type="ORF">BECKTC1821D_GA0114238_100331</name>
</gene>
<dbReference type="AlphaFoldDB" id="A0A450Y940"/>